<gene>
    <name evidence="1" type="ORF">EXN66_Car022267</name>
</gene>
<reference evidence="2" key="2">
    <citation type="submission" date="2019-02" db="EMBL/GenBank/DDBJ databases">
        <title>Opniocepnalus argus Var Kimnra genome.</title>
        <authorList>
            <person name="Zhou C."/>
            <person name="Xiao S."/>
        </authorList>
    </citation>
    <scope>NUCLEOTIDE SEQUENCE [LARGE SCALE GENOMIC DNA]</scope>
</reference>
<dbReference type="AlphaFoldDB" id="A0A6G1QVL9"/>
<reference evidence="1 2" key="1">
    <citation type="submission" date="2019-02" db="EMBL/GenBank/DDBJ databases">
        <title>Opniocepnalus argus genome.</title>
        <authorList>
            <person name="Zhou C."/>
            <person name="Xiao S."/>
        </authorList>
    </citation>
    <scope>NUCLEOTIDE SEQUENCE [LARGE SCALE GENOMIC DNA]</scope>
    <source>
        <strain evidence="1">OARG1902GOOAL</strain>
        <tissue evidence="1">Muscle</tissue>
    </source>
</reference>
<evidence type="ECO:0000313" key="2">
    <source>
        <dbReference type="Proteomes" id="UP000503349"/>
    </source>
</evidence>
<name>A0A6G1QVL9_CHAAH</name>
<sequence length="74" mass="8181">MAEQHVPSVPETRGNDCSGLLQELNSSATARIAEGTKSHAGPLEHNLKFSRLTFSTAVSRQTIMCQLTLHFYQH</sequence>
<dbReference type="Proteomes" id="UP000503349">
    <property type="component" value="Chromosome 24"/>
</dbReference>
<accession>A0A6G1QVL9</accession>
<proteinExistence type="predicted"/>
<protein>
    <submittedName>
        <fullName evidence="1">Uncharacterized protein</fullName>
    </submittedName>
</protein>
<organism evidence="1 2">
    <name type="scientific">Channa argus</name>
    <name type="common">Northern snakehead</name>
    <name type="synonym">Ophicephalus argus</name>
    <dbReference type="NCBI Taxonomy" id="215402"/>
    <lineage>
        <taxon>Eukaryota</taxon>
        <taxon>Metazoa</taxon>
        <taxon>Chordata</taxon>
        <taxon>Craniata</taxon>
        <taxon>Vertebrata</taxon>
        <taxon>Euteleostomi</taxon>
        <taxon>Actinopterygii</taxon>
        <taxon>Neopterygii</taxon>
        <taxon>Teleostei</taxon>
        <taxon>Neoteleostei</taxon>
        <taxon>Acanthomorphata</taxon>
        <taxon>Anabantaria</taxon>
        <taxon>Anabantiformes</taxon>
        <taxon>Channoidei</taxon>
        <taxon>Channidae</taxon>
        <taxon>Channa</taxon>
    </lineage>
</organism>
<dbReference type="EMBL" id="CM015735">
    <property type="protein sequence ID" value="KAF3706575.1"/>
    <property type="molecule type" value="Genomic_DNA"/>
</dbReference>
<keyword evidence="2" id="KW-1185">Reference proteome</keyword>
<evidence type="ECO:0000313" key="1">
    <source>
        <dbReference type="EMBL" id="KAF3706575.1"/>
    </source>
</evidence>